<accession>A0AAD5WUF2</accession>
<proteinExistence type="predicted"/>
<name>A0AAD5WUF2_9PEZI</name>
<feature type="compositionally biased region" description="Polar residues" evidence="1">
    <location>
        <begin position="375"/>
        <end position="384"/>
    </location>
</feature>
<feature type="region of interest" description="Disordered" evidence="1">
    <location>
        <begin position="347"/>
        <end position="432"/>
    </location>
</feature>
<feature type="region of interest" description="Disordered" evidence="1">
    <location>
        <begin position="1"/>
        <end position="26"/>
    </location>
</feature>
<reference evidence="3" key="1">
    <citation type="submission" date="2022-07" db="EMBL/GenBank/DDBJ databases">
        <title>Draft genome sequence of Zalerion maritima ATCC 34329, a (micro)plastics degrading marine fungus.</title>
        <authorList>
            <person name="Paco A."/>
            <person name="Goncalves M.F.M."/>
            <person name="Rocha-Santos T.A.P."/>
            <person name="Alves A."/>
        </authorList>
    </citation>
    <scope>NUCLEOTIDE SEQUENCE</scope>
    <source>
        <strain evidence="3">ATCC 34329</strain>
    </source>
</reference>
<feature type="transmembrane region" description="Helical" evidence="2">
    <location>
        <begin position="120"/>
        <end position="143"/>
    </location>
</feature>
<evidence type="ECO:0000313" key="3">
    <source>
        <dbReference type="EMBL" id="KAJ2903389.1"/>
    </source>
</evidence>
<sequence length="457" mass="48765">MSRHYDEESQHGAYEYGSSVAGPSRHTVPVHRLPLAHSMINPDGGIHSPTHPPTISTGSEIQMLNQELGERQHGNPEKAPADITQGHGVGDAHHDHEEPRDITDALEIEPPKWWAPYVNALMLTILTGVCIWATVMGIIYWVGMVEENERLFKLDDERCKNESHFDLITTTMTVHVQSHHSSPLMGFLSPRDVLEPKADGIESCGAGSQSCSAQGHPELCCSAGLACKTFDSGPSGVYCCSPSTADSDHKCVPPGARIRTECPTDMFRCEPEEEGGSCARGTACTKDRYAQIADADAAGLESRPTPPGFVRPDPSKRTLAARKFAAVAPNLPPSSPSAPLERPVVPIAEPTIPTPRPTLDSTTASLPPVPPALETSPTIESTSAPIVEAPATEEFASETQSQPETESTANPASTVEPTTTSRPGWHESASSKVSYDSSLSRVAISGLAIVAVLLITI</sequence>
<evidence type="ECO:0000256" key="2">
    <source>
        <dbReference type="SAM" id="Phobius"/>
    </source>
</evidence>
<evidence type="ECO:0000256" key="1">
    <source>
        <dbReference type="SAM" id="MobiDB-lite"/>
    </source>
</evidence>
<keyword evidence="2" id="KW-0472">Membrane</keyword>
<feature type="compositionally biased region" description="Basic and acidic residues" evidence="1">
    <location>
        <begin position="1"/>
        <end position="10"/>
    </location>
</feature>
<feature type="compositionally biased region" description="Polar residues" evidence="1">
    <location>
        <begin position="397"/>
        <end position="432"/>
    </location>
</feature>
<keyword evidence="2" id="KW-1133">Transmembrane helix</keyword>
<gene>
    <name evidence="3" type="ORF">MKZ38_009966</name>
</gene>
<comment type="caution">
    <text evidence="3">The sequence shown here is derived from an EMBL/GenBank/DDBJ whole genome shotgun (WGS) entry which is preliminary data.</text>
</comment>
<organism evidence="3 4">
    <name type="scientific">Zalerion maritima</name>
    <dbReference type="NCBI Taxonomy" id="339359"/>
    <lineage>
        <taxon>Eukaryota</taxon>
        <taxon>Fungi</taxon>
        <taxon>Dikarya</taxon>
        <taxon>Ascomycota</taxon>
        <taxon>Pezizomycotina</taxon>
        <taxon>Sordariomycetes</taxon>
        <taxon>Lulworthiomycetidae</taxon>
        <taxon>Lulworthiales</taxon>
        <taxon>Lulworthiaceae</taxon>
        <taxon>Zalerion</taxon>
    </lineage>
</organism>
<dbReference type="Proteomes" id="UP001201980">
    <property type="component" value="Unassembled WGS sequence"/>
</dbReference>
<dbReference type="AlphaFoldDB" id="A0AAD5WUF2"/>
<keyword evidence="2" id="KW-0812">Transmembrane</keyword>
<protein>
    <submittedName>
        <fullName evidence="3">Uncharacterized protein</fullName>
    </submittedName>
</protein>
<dbReference type="EMBL" id="JAKWBI020000082">
    <property type="protein sequence ID" value="KAJ2903389.1"/>
    <property type="molecule type" value="Genomic_DNA"/>
</dbReference>
<keyword evidence="4" id="KW-1185">Reference proteome</keyword>
<evidence type="ECO:0000313" key="4">
    <source>
        <dbReference type="Proteomes" id="UP001201980"/>
    </source>
</evidence>